<dbReference type="RefSeq" id="WP_190908947.1">
    <property type="nucleotide sequence ID" value="NZ_JACJTQ010000062.1"/>
</dbReference>
<evidence type="ECO:0000313" key="2">
    <source>
        <dbReference type="EMBL" id="MBD2694821.1"/>
    </source>
</evidence>
<proteinExistence type="predicted"/>
<evidence type="ECO:0000313" key="3">
    <source>
        <dbReference type="Proteomes" id="UP000660381"/>
    </source>
</evidence>
<dbReference type="InterPro" id="IPR012912">
    <property type="entry name" value="Plasmid_pRiA4b_Orf3-like"/>
</dbReference>
<name>A0ABR8J8X5_9NOST</name>
<comment type="caution">
    <text evidence="2">The sequence shown here is derived from an EMBL/GenBank/DDBJ whole genome shotgun (WGS) entry which is preliminary data.</text>
</comment>
<gene>
    <name evidence="2" type="ORF">H6G68_24310</name>
</gene>
<dbReference type="PANTHER" id="PTHR41878">
    <property type="entry name" value="LEXA REPRESSOR-RELATED"/>
    <property type="match status" value="1"/>
</dbReference>
<dbReference type="Proteomes" id="UP000660381">
    <property type="component" value="Unassembled WGS sequence"/>
</dbReference>
<dbReference type="Gene3D" id="3.10.290.30">
    <property type="entry name" value="MM3350-like"/>
    <property type="match status" value="1"/>
</dbReference>
<evidence type="ECO:0000259" key="1">
    <source>
        <dbReference type="Pfam" id="PF07929"/>
    </source>
</evidence>
<keyword evidence="3" id="KW-1185">Reference proteome</keyword>
<dbReference type="SUPFAM" id="SSF159941">
    <property type="entry name" value="MM3350-like"/>
    <property type="match status" value="1"/>
</dbReference>
<dbReference type="InterPro" id="IPR024047">
    <property type="entry name" value="MM3350-like_sf"/>
</dbReference>
<protein>
    <submittedName>
        <fullName evidence="2">Plasmid pRiA4b ORF-3 family protein</fullName>
    </submittedName>
</protein>
<feature type="domain" description="Plasmid pRiA4b Orf3-like" evidence="1">
    <location>
        <begin position="14"/>
        <end position="179"/>
    </location>
</feature>
<reference evidence="2 3" key="1">
    <citation type="journal article" date="2020" name="ISME J.">
        <title>Comparative genomics reveals insights into cyanobacterial evolution and habitat adaptation.</title>
        <authorList>
            <person name="Chen M.Y."/>
            <person name="Teng W.K."/>
            <person name="Zhao L."/>
            <person name="Hu C.X."/>
            <person name="Zhou Y.K."/>
            <person name="Han B.P."/>
            <person name="Song L.R."/>
            <person name="Shu W.S."/>
        </authorList>
    </citation>
    <scope>NUCLEOTIDE SEQUENCE [LARGE SCALE GENOMIC DNA]</scope>
    <source>
        <strain evidence="2 3">FACHB-362</strain>
    </source>
</reference>
<dbReference type="PANTHER" id="PTHR41878:SF1">
    <property type="entry name" value="TNPR PROTEIN"/>
    <property type="match status" value="1"/>
</dbReference>
<dbReference type="EMBL" id="JACJTQ010000062">
    <property type="protein sequence ID" value="MBD2694821.1"/>
    <property type="molecule type" value="Genomic_DNA"/>
</dbReference>
<accession>A0ABR8J8X5</accession>
<sequence>MVTRKSASSQTQTVYQLKITLKGIRPPIWRRVQVLSTTTLQKLHLIVQEAMGWDNYHMHSWTIAGVDYGQSQPDFDVRSENAVKLSQVVKGEKFKFSYTYDFGDSWEHEILVEKELPCSMDTKYPVCITGKRACPPEDCGGSWGYAELLEIIADPSHPEYEERIEWVGESFNPDVFDVNQVNKMLQDLQ</sequence>
<organism evidence="2 3">
    <name type="scientific">Anabaena catenula FACHB-362</name>
    <dbReference type="NCBI Taxonomy" id="2692877"/>
    <lineage>
        <taxon>Bacteria</taxon>
        <taxon>Bacillati</taxon>
        <taxon>Cyanobacteriota</taxon>
        <taxon>Cyanophyceae</taxon>
        <taxon>Nostocales</taxon>
        <taxon>Nostocaceae</taxon>
        <taxon>Anabaena</taxon>
    </lineage>
</organism>
<dbReference type="Pfam" id="PF07929">
    <property type="entry name" value="PRiA4_ORF3"/>
    <property type="match status" value="1"/>
</dbReference>